<dbReference type="KEGG" id="ccah:DWG20_09005"/>
<evidence type="ECO:0000313" key="3">
    <source>
        <dbReference type="EMBL" id="AXK39568.1"/>
    </source>
</evidence>
<sequence>MTADPEGFTMQGFNWLWLLLIVGPIVTVIGTLARLARKEPPPDLPDSAIPGRRFDADARREATRAALEKQGRPRTLIEPRSAKPKTGGDGHDDDGNSAA</sequence>
<dbReference type="Proteomes" id="UP000254537">
    <property type="component" value="Chromosome"/>
</dbReference>
<name>A0A345Y6L6_9NEIS</name>
<dbReference type="AlphaFoldDB" id="A0A345Y6L6"/>
<evidence type="ECO:0000256" key="1">
    <source>
        <dbReference type="SAM" id="MobiDB-lite"/>
    </source>
</evidence>
<accession>A0A345Y6L6</accession>
<proteinExistence type="predicted"/>
<feature type="transmembrane region" description="Helical" evidence="2">
    <location>
        <begin position="15"/>
        <end position="36"/>
    </location>
</feature>
<dbReference type="RefSeq" id="WP_115433500.1">
    <property type="nucleotide sequence ID" value="NZ_CP031337.1"/>
</dbReference>
<organism evidence="3 4">
    <name type="scientific">Crenobacter cavernae</name>
    <dbReference type="NCBI Taxonomy" id="2290923"/>
    <lineage>
        <taxon>Bacteria</taxon>
        <taxon>Pseudomonadati</taxon>
        <taxon>Pseudomonadota</taxon>
        <taxon>Betaproteobacteria</taxon>
        <taxon>Neisseriales</taxon>
        <taxon>Neisseriaceae</taxon>
        <taxon>Crenobacter</taxon>
    </lineage>
</organism>
<dbReference type="EMBL" id="CP031337">
    <property type="protein sequence ID" value="AXK39568.1"/>
    <property type="molecule type" value="Genomic_DNA"/>
</dbReference>
<dbReference type="OrthoDB" id="8593964at2"/>
<keyword evidence="2" id="KW-0812">Transmembrane</keyword>
<evidence type="ECO:0000313" key="4">
    <source>
        <dbReference type="Proteomes" id="UP000254537"/>
    </source>
</evidence>
<protein>
    <submittedName>
        <fullName evidence="3">Uncharacterized protein</fullName>
    </submittedName>
</protein>
<feature type="compositionally biased region" description="Basic and acidic residues" evidence="1">
    <location>
        <begin position="52"/>
        <end position="99"/>
    </location>
</feature>
<keyword evidence="2" id="KW-0472">Membrane</keyword>
<feature type="region of interest" description="Disordered" evidence="1">
    <location>
        <begin position="37"/>
        <end position="99"/>
    </location>
</feature>
<keyword evidence="2" id="KW-1133">Transmembrane helix</keyword>
<gene>
    <name evidence="3" type="ORF">DWG20_09005</name>
</gene>
<evidence type="ECO:0000256" key="2">
    <source>
        <dbReference type="SAM" id="Phobius"/>
    </source>
</evidence>
<reference evidence="3 4" key="1">
    <citation type="submission" date="2018-07" db="EMBL/GenBank/DDBJ databases">
        <title>Crenobacter cavernae sp. nov., isolated from a karst cave.</title>
        <authorList>
            <person name="Zhu H."/>
        </authorList>
    </citation>
    <scope>NUCLEOTIDE SEQUENCE [LARGE SCALE GENOMIC DNA]</scope>
    <source>
        <strain evidence="3 4">K1W11S-77</strain>
    </source>
</reference>